<organism evidence="1 2">
    <name type="scientific">Streptomyces niveiscabiei</name>
    <dbReference type="NCBI Taxonomy" id="164115"/>
    <lineage>
        <taxon>Bacteria</taxon>
        <taxon>Bacillati</taxon>
        <taxon>Actinomycetota</taxon>
        <taxon>Actinomycetes</taxon>
        <taxon>Kitasatosporales</taxon>
        <taxon>Streptomycetaceae</taxon>
        <taxon>Streptomyces</taxon>
    </lineage>
</organism>
<gene>
    <name evidence="1" type="ORF">ACKI18_48195</name>
</gene>
<reference evidence="1 2" key="1">
    <citation type="submission" date="2024-12" db="EMBL/GenBank/DDBJ databases">
        <title>Forecasting of Potato common scab and diversities of Pathogenic streptomyces spp. in china.</title>
        <authorList>
            <person name="Handique U."/>
            <person name="Wu J."/>
        </authorList>
    </citation>
    <scope>NUCLEOTIDE SEQUENCE [LARGE SCALE GENOMIC DNA]</scope>
    <source>
        <strain evidence="1 2">ZRIMU1530</strain>
    </source>
</reference>
<comment type="caution">
    <text evidence="1">The sequence shown here is derived from an EMBL/GenBank/DDBJ whole genome shotgun (WGS) entry which is preliminary data.</text>
</comment>
<evidence type="ECO:0000313" key="1">
    <source>
        <dbReference type="EMBL" id="MFM9616266.1"/>
    </source>
</evidence>
<dbReference type="Proteomes" id="UP001631957">
    <property type="component" value="Unassembled WGS sequence"/>
</dbReference>
<feature type="non-terminal residue" evidence="1">
    <location>
        <position position="1"/>
    </location>
</feature>
<keyword evidence="2" id="KW-1185">Reference proteome</keyword>
<evidence type="ECO:0000313" key="2">
    <source>
        <dbReference type="Proteomes" id="UP001631957"/>
    </source>
</evidence>
<sequence>WFPIILLAALPFFAITQMEENFQGRKAGFDQLKDNITSVVTSNGDGSLEDNKVWRLVWWTKIIDYTFGGQYFFQGKGLGPALAS</sequence>
<feature type="non-terminal residue" evidence="1">
    <location>
        <position position="84"/>
    </location>
</feature>
<dbReference type="EMBL" id="JBJVNI010000390">
    <property type="protein sequence ID" value="MFM9616266.1"/>
    <property type="molecule type" value="Genomic_DNA"/>
</dbReference>
<protein>
    <submittedName>
        <fullName evidence="1">Uncharacterized protein</fullName>
    </submittedName>
</protein>
<name>A0ABW9I8S9_9ACTN</name>
<dbReference type="RefSeq" id="WP_409135053.1">
    <property type="nucleotide sequence ID" value="NZ_JBJVNI010000390.1"/>
</dbReference>
<accession>A0ABW9I8S9</accession>
<proteinExistence type="predicted"/>